<keyword evidence="2" id="KW-1185">Reference proteome</keyword>
<protein>
    <submittedName>
        <fullName evidence="1">Uncharacterized protein</fullName>
    </submittedName>
</protein>
<sequence length="247" mass="28923">IDSNANCEIPDGEIQERRFTRSGEKLPDKIEKGLSKGKQSIRDSIVPCRIFCILDQILTIFEIQQITFTNVIIDRYFIDHARRLFKGRNLSNFSFDGKAGKDIDSVEYSKVARWLSELKPQYLNIYGDEFCESGAFDEQFIREYADNKAEMICLGISENYQRRYFFHPTQKIVEDVHKLYHFVFPSLILNAEWLVELLMRKLDRPVIRELWKFTVDRHLERSDLTTEKLGPNAVCAGEYSTIFKTAL</sequence>
<accession>A0AAV5W215</accession>
<reference evidence="1" key="1">
    <citation type="submission" date="2023-10" db="EMBL/GenBank/DDBJ databases">
        <title>Genome assembly of Pristionchus species.</title>
        <authorList>
            <person name="Yoshida K."/>
            <person name="Sommer R.J."/>
        </authorList>
    </citation>
    <scope>NUCLEOTIDE SEQUENCE</scope>
    <source>
        <strain evidence="1">RS5133</strain>
    </source>
</reference>
<proteinExistence type="predicted"/>
<gene>
    <name evidence="1" type="ORF">PFISCL1PPCAC_16083</name>
</gene>
<evidence type="ECO:0000313" key="1">
    <source>
        <dbReference type="EMBL" id="GMT24786.1"/>
    </source>
</evidence>
<evidence type="ECO:0000313" key="2">
    <source>
        <dbReference type="Proteomes" id="UP001432322"/>
    </source>
</evidence>
<dbReference type="AlphaFoldDB" id="A0AAV5W215"/>
<comment type="caution">
    <text evidence="1">The sequence shown here is derived from an EMBL/GenBank/DDBJ whole genome shotgun (WGS) entry which is preliminary data.</text>
</comment>
<dbReference type="EMBL" id="BTSY01000004">
    <property type="protein sequence ID" value="GMT24786.1"/>
    <property type="molecule type" value="Genomic_DNA"/>
</dbReference>
<feature type="non-terminal residue" evidence="1">
    <location>
        <position position="1"/>
    </location>
</feature>
<organism evidence="1 2">
    <name type="scientific">Pristionchus fissidentatus</name>
    <dbReference type="NCBI Taxonomy" id="1538716"/>
    <lineage>
        <taxon>Eukaryota</taxon>
        <taxon>Metazoa</taxon>
        <taxon>Ecdysozoa</taxon>
        <taxon>Nematoda</taxon>
        <taxon>Chromadorea</taxon>
        <taxon>Rhabditida</taxon>
        <taxon>Rhabditina</taxon>
        <taxon>Diplogasteromorpha</taxon>
        <taxon>Diplogasteroidea</taxon>
        <taxon>Neodiplogasteridae</taxon>
        <taxon>Pristionchus</taxon>
    </lineage>
</organism>
<dbReference type="Proteomes" id="UP001432322">
    <property type="component" value="Unassembled WGS sequence"/>
</dbReference>
<name>A0AAV5W215_9BILA</name>